<dbReference type="InterPro" id="IPR010982">
    <property type="entry name" value="Lambda_DNA-bd_dom_sf"/>
</dbReference>
<accession>A0A558B384</accession>
<dbReference type="SUPFAM" id="SSF47413">
    <property type="entry name" value="lambda repressor-like DNA-binding domains"/>
    <property type="match status" value="1"/>
</dbReference>
<dbReference type="AlphaFoldDB" id="A0A558B384"/>
<sequence length="92" mass="10367">MISLVSGRDVQSALAGYVQQRRKALKWSRAALAERSTVPAPTIKKFETTGQISLRQFLLLWQCVDDLQRVQSLTQASEQEPLPRTLDEVLAQ</sequence>
<protein>
    <submittedName>
        <fullName evidence="1">Transcriptional regulator</fullName>
    </submittedName>
</protein>
<dbReference type="Gene3D" id="1.10.260.40">
    <property type="entry name" value="lambda repressor-like DNA-binding domains"/>
    <property type="match status" value="1"/>
</dbReference>
<evidence type="ECO:0000313" key="2">
    <source>
        <dbReference type="Proteomes" id="UP000319142"/>
    </source>
</evidence>
<organism evidence="1 2">
    <name type="scientific">Marinobacter vinifirmus</name>
    <dbReference type="NCBI Taxonomy" id="355591"/>
    <lineage>
        <taxon>Bacteria</taxon>
        <taxon>Pseudomonadati</taxon>
        <taxon>Pseudomonadota</taxon>
        <taxon>Gammaproteobacteria</taxon>
        <taxon>Pseudomonadales</taxon>
        <taxon>Marinobacteraceae</taxon>
        <taxon>Marinobacter</taxon>
    </lineage>
</organism>
<evidence type="ECO:0000313" key="1">
    <source>
        <dbReference type="EMBL" id="TVT30967.1"/>
    </source>
</evidence>
<dbReference type="EMBL" id="VMRX01000050">
    <property type="protein sequence ID" value="TVT30967.1"/>
    <property type="molecule type" value="Genomic_DNA"/>
</dbReference>
<dbReference type="RefSeq" id="WP_273134987.1">
    <property type="nucleotide sequence ID" value="NZ_VMRX01000050.1"/>
</dbReference>
<reference evidence="1 2" key="1">
    <citation type="submission" date="2019-07" db="EMBL/GenBank/DDBJ databases">
        <title>The pathways for chlorine oxyanion respiration interact through the shared metabolite chlorate.</title>
        <authorList>
            <person name="Barnum T.P."/>
            <person name="Cheng Y."/>
            <person name="Hill K.A."/>
            <person name="Lucas L.N."/>
            <person name="Carlson H.K."/>
            <person name="Coates J.D."/>
        </authorList>
    </citation>
    <scope>NUCLEOTIDE SEQUENCE [LARGE SCALE GENOMIC DNA]</scope>
    <source>
        <strain evidence="1">UCB</strain>
    </source>
</reference>
<dbReference type="Proteomes" id="UP000319142">
    <property type="component" value="Unassembled WGS sequence"/>
</dbReference>
<proteinExistence type="predicted"/>
<comment type="caution">
    <text evidence="1">The sequence shown here is derived from an EMBL/GenBank/DDBJ whole genome shotgun (WGS) entry which is preliminary data.</text>
</comment>
<gene>
    <name evidence="1" type="ORF">FHK81_16060</name>
</gene>
<name>A0A558B384_9GAMM</name>
<dbReference type="GO" id="GO:0003677">
    <property type="term" value="F:DNA binding"/>
    <property type="evidence" value="ECO:0007669"/>
    <property type="project" value="InterPro"/>
</dbReference>